<reference evidence="1 2" key="1">
    <citation type="submission" date="2020-02" db="EMBL/GenBank/DDBJ databases">
        <title>Draft genome sequence of Haematococcus lacustris strain NIES-144.</title>
        <authorList>
            <person name="Morimoto D."/>
            <person name="Nakagawa S."/>
            <person name="Yoshida T."/>
            <person name="Sawayama S."/>
        </authorList>
    </citation>
    <scope>NUCLEOTIDE SEQUENCE [LARGE SCALE GENOMIC DNA]</scope>
    <source>
        <strain evidence="1 2">NIES-144</strain>
    </source>
</reference>
<dbReference type="Proteomes" id="UP000485058">
    <property type="component" value="Unassembled WGS sequence"/>
</dbReference>
<keyword evidence="2" id="KW-1185">Reference proteome</keyword>
<accession>A0A6A0A635</accession>
<evidence type="ECO:0000313" key="1">
    <source>
        <dbReference type="EMBL" id="GFH27989.1"/>
    </source>
</evidence>
<protein>
    <submittedName>
        <fullName evidence="1">Uncharacterized protein</fullName>
    </submittedName>
</protein>
<organism evidence="1 2">
    <name type="scientific">Haematococcus lacustris</name>
    <name type="common">Green alga</name>
    <name type="synonym">Haematococcus pluvialis</name>
    <dbReference type="NCBI Taxonomy" id="44745"/>
    <lineage>
        <taxon>Eukaryota</taxon>
        <taxon>Viridiplantae</taxon>
        <taxon>Chlorophyta</taxon>
        <taxon>core chlorophytes</taxon>
        <taxon>Chlorophyceae</taxon>
        <taxon>CS clade</taxon>
        <taxon>Chlamydomonadales</taxon>
        <taxon>Haematococcaceae</taxon>
        <taxon>Haematococcus</taxon>
    </lineage>
</organism>
<comment type="caution">
    <text evidence="1">The sequence shown here is derived from an EMBL/GenBank/DDBJ whole genome shotgun (WGS) entry which is preliminary data.</text>
</comment>
<proteinExistence type="predicted"/>
<sequence length="77" mass="8301">MRVRPRSPAEPAAWGHAPPIICIGINRAASRGGAKKDTLNNIEATGYVARPDLPALHAMAMASPWPWPPSHSFLVSY</sequence>
<dbReference type="AlphaFoldDB" id="A0A6A0A635"/>
<name>A0A6A0A635_HAELA</name>
<dbReference type="EMBL" id="BLLF01003701">
    <property type="protein sequence ID" value="GFH27989.1"/>
    <property type="molecule type" value="Genomic_DNA"/>
</dbReference>
<evidence type="ECO:0000313" key="2">
    <source>
        <dbReference type="Proteomes" id="UP000485058"/>
    </source>
</evidence>
<gene>
    <name evidence="1" type="ORF">HaLaN_26396</name>
</gene>